<evidence type="ECO:0000256" key="1">
    <source>
        <dbReference type="ARBA" id="ARBA00009673"/>
    </source>
</evidence>
<name>A0A1W5D233_9LECA</name>
<dbReference type="PANTHER" id="PTHR10472">
    <property type="entry name" value="D-TYROSYL-TRNA TYR DEACYLASE"/>
    <property type="match status" value="1"/>
</dbReference>
<dbReference type="EMBL" id="VXIT01000007">
    <property type="protein sequence ID" value="KAA6411669.1"/>
    <property type="molecule type" value="Genomic_DNA"/>
</dbReference>
<evidence type="ECO:0000256" key="7">
    <source>
        <dbReference type="SAM" id="MobiDB-lite"/>
    </source>
</evidence>
<evidence type="ECO:0000313" key="11">
    <source>
        <dbReference type="Proteomes" id="UP000324767"/>
    </source>
</evidence>
<dbReference type="EMBL" id="FWEW01001418">
    <property type="protein sequence ID" value="SLM37080.1"/>
    <property type="molecule type" value="Genomic_DNA"/>
</dbReference>
<dbReference type="PANTHER" id="PTHR10472:SF5">
    <property type="entry name" value="D-AMINOACYL-TRNA DEACYLASE 1"/>
    <property type="match status" value="1"/>
</dbReference>
<proteinExistence type="inferred from homology"/>
<evidence type="ECO:0000313" key="8">
    <source>
        <dbReference type="EMBL" id="KAA6411669.1"/>
    </source>
</evidence>
<dbReference type="GO" id="GO:0000049">
    <property type="term" value="F:tRNA binding"/>
    <property type="evidence" value="ECO:0007669"/>
    <property type="project" value="UniProtKB-KW"/>
</dbReference>
<dbReference type="EC" id="3.1.1.96" evidence="2 6"/>
<accession>A0A1W5D233</accession>
<dbReference type="SUPFAM" id="SSF69500">
    <property type="entry name" value="DTD-like"/>
    <property type="match status" value="1"/>
</dbReference>
<dbReference type="NCBIfam" id="TIGR00256">
    <property type="entry name" value="D-aminoacyl-tRNA deacylase"/>
    <property type="match status" value="1"/>
</dbReference>
<dbReference type="HAMAP" id="MF_00518">
    <property type="entry name" value="Deacylase_Dtd"/>
    <property type="match status" value="1"/>
</dbReference>
<protein>
    <recommendedName>
        <fullName evidence="3 6">D-aminoacyl-tRNA deacylase</fullName>
        <ecNumber evidence="2 6">3.1.1.96</ecNumber>
    </recommendedName>
</protein>
<comment type="similarity">
    <text evidence="1 6">Belongs to the DTD family.</text>
</comment>
<comment type="subcellular location">
    <subcellularLocation>
        <location evidence="6">Cytoplasm</location>
    </subcellularLocation>
</comment>
<dbReference type="GO" id="GO:0051500">
    <property type="term" value="F:D-tyrosyl-tRNA(Tyr) deacylase activity"/>
    <property type="evidence" value="ECO:0007669"/>
    <property type="project" value="TreeGrafter"/>
</dbReference>
<evidence type="ECO:0000256" key="5">
    <source>
        <dbReference type="ARBA" id="ARBA00048018"/>
    </source>
</evidence>
<feature type="region of interest" description="Disordered" evidence="7">
    <location>
        <begin position="148"/>
        <end position="181"/>
    </location>
</feature>
<keyword evidence="6" id="KW-0820">tRNA-binding</keyword>
<dbReference type="GO" id="GO:0005737">
    <property type="term" value="C:cytoplasm"/>
    <property type="evidence" value="ECO:0007669"/>
    <property type="project" value="UniProtKB-SubCell"/>
</dbReference>
<reference evidence="8 11" key="3">
    <citation type="submission" date="2019-09" db="EMBL/GenBank/DDBJ databases">
        <title>The hologenome of the rock-dwelling lichen Lasallia pustulata.</title>
        <authorList>
            <person name="Greshake Tzovaras B."/>
            <person name="Segers F."/>
            <person name="Bicker A."/>
            <person name="Dal Grande F."/>
            <person name="Otte J."/>
            <person name="Hankeln T."/>
            <person name="Schmitt I."/>
            <person name="Ebersberger I."/>
        </authorList>
    </citation>
    <scope>NUCLEOTIDE SEQUENCE [LARGE SCALE GENOMIC DNA]</scope>
    <source>
        <strain evidence="8">A1-1</strain>
    </source>
</reference>
<dbReference type="AlphaFoldDB" id="A0A1W5D233"/>
<evidence type="ECO:0000313" key="9">
    <source>
        <dbReference type="EMBL" id="SLM37080.1"/>
    </source>
</evidence>
<dbReference type="Proteomes" id="UP000324767">
    <property type="component" value="Unassembled WGS sequence"/>
</dbReference>
<dbReference type="InterPro" id="IPR023509">
    <property type="entry name" value="DTD-like_sf"/>
</dbReference>
<organism evidence="9 10">
    <name type="scientific">Lasallia pustulata</name>
    <dbReference type="NCBI Taxonomy" id="136370"/>
    <lineage>
        <taxon>Eukaryota</taxon>
        <taxon>Fungi</taxon>
        <taxon>Dikarya</taxon>
        <taxon>Ascomycota</taxon>
        <taxon>Pezizomycotina</taxon>
        <taxon>Lecanoromycetes</taxon>
        <taxon>OSLEUM clade</taxon>
        <taxon>Umbilicariomycetidae</taxon>
        <taxon>Umbilicariales</taxon>
        <taxon>Umbilicariaceae</taxon>
        <taxon>Lasallia</taxon>
    </lineage>
</organism>
<evidence type="ECO:0000256" key="6">
    <source>
        <dbReference type="RuleBase" id="RU003470"/>
    </source>
</evidence>
<keyword evidence="10" id="KW-1185">Reference proteome</keyword>
<dbReference type="Pfam" id="PF02580">
    <property type="entry name" value="Tyr_Deacylase"/>
    <property type="match status" value="1"/>
</dbReference>
<dbReference type="OrthoDB" id="275783at2759"/>
<evidence type="ECO:0000256" key="4">
    <source>
        <dbReference type="ARBA" id="ARBA00047676"/>
    </source>
</evidence>
<keyword evidence="6" id="KW-0963">Cytoplasm</keyword>
<comment type="catalytic activity">
    <reaction evidence="5">
        <text>a D-aminoacyl-tRNA + H2O = a tRNA + a D-alpha-amino acid + H(+)</text>
        <dbReference type="Rhea" id="RHEA:13953"/>
        <dbReference type="Rhea" id="RHEA-COMP:10123"/>
        <dbReference type="Rhea" id="RHEA-COMP:10124"/>
        <dbReference type="ChEBI" id="CHEBI:15377"/>
        <dbReference type="ChEBI" id="CHEBI:15378"/>
        <dbReference type="ChEBI" id="CHEBI:59871"/>
        <dbReference type="ChEBI" id="CHEBI:78442"/>
        <dbReference type="ChEBI" id="CHEBI:79333"/>
        <dbReference type="EC" id="3.1.1.96"/>
    </reaction>
</comment>
<dbReference type="InterPro" id="IPR003732">
    <property type="entry name" value="Daa-tRNA_deacyls_DTD"/>
</dbReference>
<dbReference type="Proteomes" id="UP000192927">
    <property type="component" value="Unassembled WGS sequence"/>
</dbReference>
<keyword evidence="6" id="KW-0694">RNA-binding</keyword>
<dbReference type="Gene3D" id="3.50.80.10">
    <property type="entry name" value="D-tyrosyl-tRNA(Tyr) deacylase"/>
    <property type="match status" value="1"/>
</dbReference>
<evidence type="ECO:0000256" key="3">
    <source>
        <dbReference type="ARBA" id="ARBA00020007"/>
    </source>
</evidence>
<sequence length="181" mass="19527">MKAILQRVASASVTVDKQLVSSIGKGVLVFAAVAPDDTPKEVESMAAKVLKLKMWPDEAGGPWKQSVQDIKGEVLCVSQFTLLAATRKGNKPDFHGAAGGVQAKELYDRFVFKVQELYDPGKVKNGIFQAFMEVGLVNDGPVTLEIETNPAKVQGESQGLAKRQEREEKDASEGLPASLLE</sequence>
<reference evidence="10" key="2">
    <citation type="submission" date="2017-03" db="EMBL/GenBank/DDBJ databases">
        <authorList>
            <person name="Sharma R."/>
            <person name="Thines M."/>
        </authorList>
    </citation>
    <scope>NUCLEOTIDE SEQUENCE [LARGE SCALE GENOMIC DNA]</scope>
</reference>
<keyword evidence="6" id="KW-0378">Hydrolase</keyword>
<evidence type="ECO:0000313" key="10">
    <source>
        <dbReference type="Proteomes" id="UP000192927"/>
    </source>
</evidence>
<dbReference type="FunFam" id="3.50.80.10:FF:000001">
    <property type="entry name" value="D-aminoacyl-tRNA deacylase"/>
    <property type="match status" value="1"/>
</dbReference>
<comment type="catalytic activity">
    <reaction evidence="4">
        <text>glycyl-tRNA(Ala) + H2O = tRNA(Ala) + glycine + H(+)</text>
        <dbReference type="Rhea" id="RHEA:53744"/>
        <dbReference type="Rhea" id="RHEA-COMP:9657"/>
        <dbReference type="Rhea" id="RHEA-COMP:13640"/>
        <dbReference type="ChEBI" id="CHEBI:15377"/>
        <dbReference type="ChEBI" id="CHEBI:15378"/>
        <dbReference type="ChEBI" id="CHEBI:57305"/>
        <dbReference type="ChEBI" id="CHEBI:78442"/>
        <dbReference type="ChEBI" id="CHEBI:78522"/>
        <dbReference type="EC" id="3.1.1.96"/>
    </reaction>
</comment>
<gene>
    <name evidence="8" type="ORF">FRX48_04950</name>
</gene>
<reference evidence="9" key="1">
    <citation type="submission" date="2017-03" db="EMBL/GenBank/DDBJ databases">
        <authorList>
            <person name="Afonso C.L."/>
            <person name="Miller P.J."/>
            <person name="Scott M.A."/>
            <person name="Spackman E."/>
            <person name="Goraichik I."/>
            <person name="Dimitrov K.M."/>
            <person name="Suarez D.L."/>
            <person name="Swayne D.E."/>
        </authorList>
    </citation>
    <scope>NUCLEOTIDE SEQUENCE [LARGE SCALE GENOMIC DNA]</scope>
</reference>
<evidence type="ECO:0000256" key="2">
    <source>
        <dbReference type="ARBA" id="ARBA00013056"/>
    </source>
</evidence>
<feature type="compositionally biased region" description="Basic and acidic residues" evidence="7">
    <location>
        <begin position="162"/>
        <end position="172"/>
    </location>
</feature>